<dbReference type="GO" id="GO:0080008">
    <property type="term" value="C:Cul4-RING E3 ubiquitin ligase complex"/>
    <property type="evidence" value="ECO:0007669"/>
    <property type="project" value="TreeGrafter"/>
</dbReference>
<evidence type="ECO:0000313" key="3">
    <source>
        <dbReference type="EMBL" id="KAG9485354.1"/>
    </source>
</evidence>
<organism evidence="3 4">
    <name type="scientific">Eleutherodactylus coqui</name>
    <name type="common">Puerto Rican coqui</name>
    <dbReference type="NCBI Taxonomy" id="57060"/>
    <lineage>
        <taxon>Eukaryota</taxon>
        <taxon>Metazoa</taxon>
        <taxon>Chordata</taxon>
        <taxon>Craniata</taxon>
        <taxon>Vertebrata</taxon>
        <taxon>Euteleostomi</taxon>
        <taxon>Amphibia</taxon>
        <taxon>Batrachia</taxon>
        <taxon>Anura</taxon>
        <taxon>Neobatrachia</taxon>
        <taxon>Hyloidea</taxon>
        <taxon>Eleutherodactylidae</taxon>
        <taxon>Eleutherodactylinae</taxon>
        <taxon>Eleutherodactylus</taxon>
        <taxon>Eleutherodactylus</taxon>
    </lineage>
</organism>
<dbReference type="PANTHER" id="PTHR15574">
    <property type="entry name" value="WD REPEAT DOMAIN-CONTAINING FAMILY"/>
    <property type="match status" value="1"/>
</dbReference>
<name>A0A8J6FEX9_ELECQ</name>
<dbReference type="GO" id="GO:0045944">
    <property type="term" value="P:positive regulation of transcription by RNA polymerase II"/>
    <property type="evidence" value="ECO:0007669"/>
    <property type="project" value="TreeGrafter"/>
</dbReference>
<dbReference type="GO" id="GO:0005737">
    <property type="term" value="C:cytoplasm"/>
    <property type="evidence" value="ECO:0007669"/>
    <property type="project" value="TreeGrafter"/>
</dbReference>
<dbReference type="InterPro" id="IPR045151">
    <property type="entry name" value="DCAF8"/>
</dbReference>
<dbReference type="Proteomes" id="UP000770717">
    <property type="component" value="Unassembled WGS sequence"/>
</dbReference>
<keyword evidence="1" id="KW-0853">WD repeat</keyword>
<keyword evidence="2" id="KW-0677">Repeat</keyword>
<evidence type="ECO:0000313" key="4">
    <source>
        <dbReference type="Proteomes" id="UP000770717"/>
    </source>
</evidence>
<accession>A0A8J6FEX9</accession>
<comment type="caution">
    <text evidence="3">The sequence shown here is derived from an EMBL/GenBank/DDBJ whole genome shotgun (WGS) entry which is preliminary data.</text>
</comment>
<dbReference type="PANTHER" id="PTHR15574:SF39">
    <property type="entry name" value="DDB1- AND CUL4-ASSOCIATED FACTOR 6"/>
    <property type="match status" value="1"/>
</dbReference>
<sequence length="114" mass="13244">MFRCYDNLLWDVRKCTLGLHEPAALRINYLVLASSGIDYNIKIWSPLEQDKSFNWALAEEVISRNELMLEETRNTITVPASFMLRMLASLNHIRADRAEQRAESIIQENSNDDE</sequence>
<proteinExistence type="predicted"/>
<reference evidence="3" key="1">
    <citation type="thesis" date="2020" institute="ProQuest LLC" country="789 East Eisenhower Parkway, Ann Arbor, MI, USA">
        <title>Comparative Genomics and Chromosome Evolution.</title>
        <authorList>
            <person name="Mudd A.B."/>
        </authorList>
    </citation>
    <scope>NUCLEOTIDE SEQUENCE</scope>
    <source>
        <strain evidence="3">HN-11 Male</strain>
        <tissue evidence="3">Kidney and liver</tissue>
    </source>
</reference>
<evidence type="ECO:0000256" key="2">
    <source>
        <dbReference type="ARBA" id="ARBA00022737"/>
    </source>
</evidence>
<dbReference type="AlphaFoldDB" id="A0A8J6FEX9"/>
<keyword evidence="4" id="KW-1185">Reference proteome</keyword>
<dbReference type="EMBL" id="WNTK01000004">
    <property type="protein sequence ID" value="KAG9485354.1"/>
    <property type="molecule type" value="Genomic_DNA"/>
</dbReference>
<gene>
    <name evidence="3" type="ORF">GDO78_008438</name>
</gene>
<protein>
    <submittedName>
        <fullName evidence="3">Uncharacterized protein</fullName>
    </submittedName>
</protein>
<dbReference type="OrthoDB" id="4869960at2759"/>
<evidence type="ECO:0000256" key="1">
    <source>
        <dbReference type="ARBA" id="ARBA00022574"/>
    </source>
</evidence>